<dbReference type="EMBL" id="LFZS01000008">
    <property type="protein sequence ID" value="ONN53887.1"/>
    <property type="molecule type" value="Genomic_DNA"/>
</dbReference>
<keyword evidence="2" id="KW-0378">Hydrolase</keyword>
<comment type="caution">
    <text evidence="7">The sequence shown here is derived from an EMBL/GenBank/DDBJ whole genome shotgun (WGS) entry which is preliminary data.</text>
</comment>
<dbReference type="PROSITE" id="PS51192">
    <property type="entry name" value="HELICASE_ATP_BIND_1"/>
    <property type="match status" value="1"/>
</dbReference>
<reference evidence="7 8" key="1">
    <citation type="submission" date="2015-07" db="EMBL/GenBank/DDBJ databases">
        <title>Acinetobacter yuneri, a novel member of Acinetobacter calcoaceticus-Acinetobacter baumannii complex isolated from clinical specimen.</title>
        <authorList>
            <person name="Yu Y."/>
        </authorList>
    </citation>
    <scope>NUCLEOTIDE SEQUENCE [LARGE SCALE GENOMIC DNA]</scope>
    <source>
        <strain evidence="7 8">A362</strain>
    </source>
</reference>
<dbReference type="GO" id="GO:0005524">
    <property type="term" value="F:ATP binding"/>
    <property type="evidence" value="ECO:0007669"/>
    <property type="project" value="UniProtKB-KW"/>
</dbReference>
<evidence type="ECO:0000256" key="3">
    <source>
        <dbReference type="ARBA" id="ARBA00022806"/>
    </source>
</evidence>
<evidence type="ECO:0000256" key="1">
    <source>
        <dbReference type="ARBA" id="ARBA00022741"/>
    </source>
</evidence>
<name>A0A1V2UVG2_9GAMM</name>
<keyword evidence="8" id="KW-1185">Reference proteome</keyword>
<feature type="domain" description="Helicase ATP-binding" evidence="5">
    <location>
        <begin position="147"/>
        <end position="289"/>
    </location>
</feature>
<dbReference type="GO" id="GO:0003676">
    <property type="term" value="F:nucleic acid binding"/>
    <property type="evidence" value="ECO:0007669"/>
    <property type="project" value="InterPro"/>
</dbReference>
<dbReference type="GO" id="GO:0004386">
    <property type="term" value="F:helicase activity"/>
    <property type="evidence" value="ECO:0007669"/>
    <property type="project" value="UniProtKB-KW"/>
</dbReference>
<keyword evidence="1" id="KW-0547">Nucleotide-binding</keyword>
<organism evidence="7 8">
    <name type="scientific">Acinetobacter genomosp. 33YU</name>
    <dbReference type="NCBI Taxonomy" id="1675530"/>
    <lineage>
        <taxon>Bacteria</taxon>
        <taxon>Pseudomonadati</taxon>
        <taxon>Pseudomonadota</taxon>
        <taxon>Gammaproteobacteria</taxon>
        <taxon>Moraxellales</taxon>
        <taxon>Moraxellaceae</taxon>
        <taxon>Acinetobacter</taxon>
    </lineage>
</organism>
<dbReference type="Pfam" id="PF00270">
    <property type="entry name" value="DEAD"/>
    <property type="match status" value="1"/>
</dbReference>
<dbReference type="Proteomes" id="UP000189376">
    <property type="component" value="Unassembled WGS sequence"/>
</dbReference>
<dbReference type="PROSITE" id="PS51194">
    <property type="entry name" value="HELICASE_CTER"/>
    <property type="match status" value="1"/>
</dbReference>
<dbReference type="InterPro" id="IPR011545">
    <property type="entry name" value="DEAD/DEAH_box_helicase_dom"/>
</dbReference>
<evidence type="ECO:0000313" key="7">
    <source>
        <dbReference type="EMBL" id="ONN53887.1"/>
    </source>
</evidence>
<evidence type="ECO:0000259" key="5">
    <source>
        <dbReference type="PROSITE" id="PS51192"/>
    </source>
</evidence>
<dbReference type="PANTHER" id="PTHR47961:SF6">
    <property type="entry name" value="DNA-DIRECTED DNA POLYMERASE"/>
    <property type="match status" value="1"/>
</dbReference>
<feature type="domain" description="Helicase C-terminal" evidence="6">
    <location>
        <begin position="353"/>
        <end position="538"/>
    </location>
</feature>
<dbReference type="PANTHER" id="PTHR47961">
    <property type="entry name" value="DNA POLYMERASE THETA, PUTATIVE (AFU_ORTHOLOGUE AFUA_1G05260)-RELATED"/>
    <property type="match status" value="1"/>
</dbReference>
<dbReference type="AlphaFoldDB" id="A0A1V2UVG2"/>
<sequence>MNVLDRLNNDIIENNLFKAEKNEVFSNYINYMVGAEFSLDRKIVKNLSTSIQFFYKSEVEEIKKEGAILLAMLLDMAVIDHPDLAVIAKKIFIESGDFPNIKLLNDRYSTIDIDYGFYNNAQNIFKESLNTVQDLEYPLTDFQRILWKNLKLDKDIITIAPTSAGKTHIILTYLVRQILLSDGAFAAIVVPTRALISEVANKVYEISKSFNSEREIEICTVPKDTNFKDKTIFVMTQERLYEVLQSGDLSFNYLFIDEAHNISDPSRGVLLHLTIDKLLENSLPQIILSMPSDSYKNSFSSIFNEVDFIQEITRHSPVSKILMSVKLVGREIVISRYKNDFNIKIPKNFKGNKLSDLVLRLGQGQSNIIYKNRTDYCENTADDIADLMIDFVASPELEEAADYIEKFVHEDFSLASNLRKGVAFHYGPLPSSVRVMIERLAKEDLIKYIVCTSTLAEGVNLPAKNLFLENPLQPVIGKESERLEDVKINNITGRAGRMIEHFSGNIFLIDPESWRFKDYFEEKEEENYKIPTYYRTLNENFFDVLAALSGSYSHSDENQYSLYTIANKLIRDFLNDNLISSLDSKDLTLPKTDLDELISSVKTASENLNIAPYLLQANPTIGYIQQNKLFNFFDGLNVFDDWVLPHPKSIDLYDRLIRVVYKLNEVGVYIASDNYSIEFIVTIATKWVSGKSLKEIISEQVIWDKDNRGEKVSTNTSVRNVIKVINSDIRFRLANALSCYHLLLSNQMQLKDINKTTVKIHTYLEIGACDDRMINLINLGLSREAAKEIDDKLENNVIVSDIYELVRLLENGDLENIHSITKKEIKYISN</sequence>
<evidence type="ECO:0000256" key="4">
    <source>
        <dbReference type="ARBA" id="ARBA00022840"/>
    </source>
</evidence>
<dbReference type="SMART" id="SM00490">
    <property type="entry name" value="HELICc"/>
    <property type="match status" value="1"/>
</dbReference>
<dbReference type="SUPFAM" id="SSF52540">
    <property type="entry name" value="P-loop containing nucleoside triphosphate hydrolases"/>
    <property type="match status" value="1"/>
</dbReference>
<dbReference type="Gene3D" id="3.40.50.300">
    <property type="entry name" value="P-loop containing nucleotide triphosphate hydrolases"/>
    <property type="match status" value="2"/>
</dbReference>
<dbReference type="SMART" id="SM00487">
    <property type="entry name" value="DEXDc"/>
    <property type="match status" value="1"/>
</dbReference>
<dbReference type="RefSeq" id="WP_077169661.1">
    <property type="nucleotide sequence ID" value="NZ_LFZS01000008.1"/>
</dbReference>
<proteinExistence type="predicted"/>
<dbReference type="InterPro" id="IPR014001">
    <property type="entry name" value="Helicase_ATP-bd"/>
</dbReference>
<dbReference type="GO" id="GO:0016787">
    <property type="term" value="F:hydrolase activity"/>
    <property type="evidence" value="ECO:0007669"/>
    <property type="project" value="UniProtKB-KW"/>
</dbReference>
<keyword evidence="4" id="KW-0067">ATP-binding</keyword>
<dbReference type="InterPro" id="IPR001650">
    <property type="entry name" value="Helicase_C-like"/>
</dbReference>
<evidence type="ECO:0000313" key="8">
    <source>
        <dbReference type="Proteomes" id="UP000189376"/>
    </source>
</evidence>
<evidence type="ECO:0000256" key="2">
    <source>
        <dbReference type="ARBA" id="ARBA00022801"/>
    </source>
</evidence>
<gene>
    <name evidence="7" type="ORF">AC058_13490</name>
</gene>
<keyword evidence="3 7" id="KW-0347">Helicase</keyword>
<dbReference type="InterPro" id="IPR050474">
    <property type="entry name" value="Hel308_SKI2-like"/>
</dbReference>
<accession>A0A1V2UVG2</accession>
<protein>
    <submittedName>
        <fullName evidence="7">RNA helicase</fullName>
    </submittedName>
</protein>
<dbReference type="InterPro" id="IPR027417">
    <property type="entry name" value="P-loop_NTPase"/>
</dbReference>
<evidence type="ECO:0000259" key="6">
    <source>
        <dbReference type="PROSITE" id="PS51194"/>
    </source>
</evidence>